<feature type="region of interest" description="Disordered" evidence="1">
    <location>
        <begin position="113"/>
        <end position="137"/>
    </location>
</feature>
<accession>A0AAD6WST5</accession>
<comment type="caution">
    <text evidence="2">The sequence shown here is derived from an EMBL/GenBank/DDBJ whole genome shotgun (WGS) entry which is preliminary data.</text>
</comment>
<name>A0AAD6WST5_9AGAR</name>
<protein>
    <submittedName>
        <fullName evidence="2">Uncharacterized protein</fullName>
    </submittedName>
</protein>
<feature type="compositionally biased region" description="Low complexity" evidence="1">
    <location>
        <begin position="113"/>
        <end position="124"/>
    </location>
</feature>
<reference evidence="2" key="1">
    <citation type="submission" date="2023-03" db="EMBL/GenBank/DDBJ databases">
        <title>Massive genome expansion in bonnet fungi (Mycena s.s.) driven by repeated elements and novel gene families across ecological guilds.</title>
        <authorList>
            <consortium name="Lawrence Berkeley National Laboratory"/>
            <person name="Harder C.B."/>
            <person name="Miyauchi S."/>
            <person name="Viragh M."/>
            <person name="Kuo A."/>
            <person name="Thoen E."/>
            <person name="Andreopoulos B."/>
            <person name="Lu D."/>
            <person name="Skrede I."/>
            <person name="Drula E."/>
            <person name="Henrissat B."/>
            <person name="Morin E."/>
            <person name="Kohler A."/>
            <person name="Barry K."/>
            <person name="LaButti K."/>
            <person name="Morin E."/>
            <person name="Salamov A."/>
            <person name="Lipzen A."/>
            <person name="Mereny Z."/>
            <person name="Hegedus B."/>
            <person name="Baldrian P."/>
            <person name="Stursova M."/>
            <person name="Weitz H."/>
            <person name="Taylor A."/>
            <person name="Grigoriev I.V."/>
            <person name="Nagy L.G."/>
            <person name="Martin F."/>
            <person name="Kauserud H."/>
        </authorList>
    </citation>
    <scope>NUCLEOTIDE SEQUENCE</scope>
    <source>
        <strain evidence="2">CBHHK200</strain>
    </source>
</reference>
<gene>
    <name evidence="2" type="ORF">C8F04DRAFT_1303345</name>
</gene>
<evidence type="ECO:0000256" key="1">
    <source>
        <dbReference type="SAM" id="MobiDB-lite"/>
    </source>
</evidence>
<sequence length="220" mass="23750">MSINLFEESPRRRVRGHSSVLLSASLLCSSCPPLHFLAETQSTPADRRTTLHDITPSTCVMRVRLPYGVSLAVSIHLSIIPVGLDAIHLSNRAPSCTTLIAALKRPSRRLRTLPTRLPPTRNRSQAPTHPRRAGRLASTTLKPKQIPVLGLTSIFASPDDATNRKRPRPLGRGTRILGTRVACPVPGTYFGGGKPNGARPRRPGCAGGAGTAVPESFFQY</sequence>
<dbReference type="Proteomes" id="UP001218188">
    <property type="component" value="Unassembled WGS sequence"/>
</dbReference>
<dbReference type="EMBL" id="JARJCM010000176">
    <property type="protein sequence ID" value="KAJ7024037.1"/>
    <property type="molecule type" value="Genomic_DNA"/>
</dbReference>
<organism evidence="2 3">
    <name type="scientific">Mycena alexandri</name>
    <dbReference type="NCBI Taxonomy" id="1745969"/>
    <lineage>
        <taxon>Eukaryota</taxon>
        <taxon>Fungi</taxon>
        <taxon>Dikarya</taxon>
        <taxon>Basidiomycota</taxon>
        <taxon>Agaricomycotina</taxon>
        <taxon>Agaricomycetes</taxon>
        <taxon>Agaricomycetidae</taxon>
        <taxon>Agaricales</taxon>
        <taxon>Marasmiineae</taxon>
        <taxon>Mycenaceae</taxon>
        <taxon>Mycena</taxon>
    </lineage>
</organism>
<proteinExistence type="predicted"/>
<evidence type="ECO:0000313" key="3">
    <source>
        <dbReference type="Proteomes" id="UP001218188"/>
    </source>
</evidence>
<dbReference type="AlphaFoldDB" id="A0AAD6WST5"/>
<evidence type="ECO:0000313" key="2">
    <source>
        <dbReference type="EMBL" id="KAJ7024037.1"/>
    </source>
</evidence>
<keyword evidence="3" id="KW-1185">Reference proteome</keyword>